<dbReference type="EMBL" id="ML208265">
    <property type="protein sequence ID" value="TFK74962.1"/>
    <property type="molecule type" value="Genomic_DNA"/>
</dbReference>
<evidence type="ECO:0000313" key="1">
    <source>
        <dbReference type="EMBL" id="TFK74962.1"/>
    </source>
</evidence>
<keyword evidence="1" id="KW-0378">Hydrolase</keyword>
<gene>
    <name evidence="1" type="ORF">BDN72DRAFT_758752</name>
</gene>
<reference evidence="1 2" key="1">
    <citation type="journal article" date="2019" name="Nat. Ecol. Evol.">
        <title>Megaphylogeny resolves global patterns of mushroom evolution.</title>
        <authorList>
            <person name="Varga T."/>
            <person name="Krizsan K."/>
            <person name="Foldi C."/>
            <person name="Dima B."/>
            <person name="Sanchez-Garcia M."/>
            <person name="Sanchez-Ramirez S."/>
            <person name="Szollosi G.J."/>
            <person name="Szarkandi J.G."/>
            <person name="Papp V."/>
            <person name="Albert L."/>
            <person name="Andreopoulos W."/>
            <person name="Angelini C."/>
            <person name="Antonin V."/>
            <person name="Barry K.W."/>
            <person name="Bougher N.L."/>
            <person name="Buchanan P."/>
            <person name="Buyck B."/>
            <person name="Bense V."/>
            <person name="Catcheside P."/>
            <person name="Chovatia M."/>
            <person name="Cooper J."/>
            <person name="Damon W."/>
            <person name="Desjardin D."/>
            <person name="Finy P."/>
            <person name="Geml J."/>
            <person name="Haridas S."/>
            <person name="Hughes K."/>
            <person name="Justo A."/>
            <person name="Karasinski D."/>
            <person name="Kautmanova I."/>
            <person name="Kiss B."/>
            <person name="Kocsube S."/>
            <person name="Kotiranta H."/>
            <person name="LaButti K.M."/>
            <person name="Lechner B.E."/>
            <person name="Liimatainen K."/>
            <person name="Lipzen A."/>
            <person name="Lukacs Z."/>
            <person name="Mihaltcheva S."/>
            <person name="Morgado L.N."/>
            <person name="Niskanen T."/>
            <person name="Noordeloos M.E."/>
            <person name="Ohm R.A."/>
            <person name="Ortiz-Santana B."/>
            <person name="Ovrebo C."/>
            <person name="Racz N."/>
            <person name="Riley R."/>
            <person name="Savchenko A."/>
            <person name="Shiryaev A."/>
            <person name="Soop K."/>
            <person name="Spirin V."/>
            <person name="Szebenyi C."/>
            <person name="Tomsovsky M."/>
            <person name="Tulloss R.E."/>
            <person name="Uehling J."/>
            <person name="Grigoriev I.V."/>
            <person name="Vagvolgyi C."/>
            <person name="Papp T."/>
            <person name="Martin F.M."/>
            <person name="Miettinen O."/>
            <person name="Hibbett D.S."/>
            <person name="Nagy L.G."/>
        </authorList>
    </citation>
    <scope>NUCLEOTIDE SEQUENCE [LARGE SCALE GENOMIC DNA]</scope>
    <source>
        <strain evidence="1 2">NL-1719</strain>
    </source>
</reference>
<dbReference type="Proteomes" id="UP000308600">
    <property type="component" value="Unassembled WGS sequence"/>
</dbReference>
<evidence type="ECO:0000313" key="2">
    <source>
        <dbReference type="Proteomes" id="UP000308600"/>
    </source>
</evidence>
<organism evidence="1 2">
    <name type="scientific">Pluteus cervinus</name>
    <dbReference type="NCBI Taxonomy" id="181527"/>
    <lineage>
        <taxon>Eukaryota</taxon>
        <taxon>Fungi</taxon>
        <taxon>Dikarya</taxon>
        <taxon>Basidiomycota</taxon>
        <taxon>Agaricomycotina</taxon>
        <taxon>Agaricomycetes</taxon>
        <taxon>Agaricomycetidae</taxon>
        <taxon>Agaricales</taxon>
        <taxon>Pluteineae</taxon>
        <taxon>Pluteaceae</taxon>
        <taxon>Pluteus</taxon>
    </lineage>
</organism>
<keyword evidence="2" id="KW-1185">Reference proteome</keyword>
<name>A0ACD3BD86_9AGAR</name>
<protein>
    <submittedName>
        <fullName evidence="1">Glycoside hydrolase family 47 protein</fullName>
    </submittedName>
</protein>
<accession>A0ACD3BD86</accession>
<sequence>MHLAFAPRSILYALVLVVATYLLYVTFVIDHSLESLPHSAPPSQQEIFPEVSSEEWACRADQVKQGFKHAYHSYEKYAAPYDELLPITHGKINNFNGWGVTAFDSLDTMLIMDLQHEFERALGIVARANFSVSSDRAFVPYFETVIRYLGGLLGAYALSHEKLLLDRADELAMILDGVFDSASGLPFYGVNPASGKPEGSELGILAEMATLQLEYTYLAKLTGKKDYFNHANNVMRTLYSADLHETGGMLPVIWNLTSGTPVDTHLSVGSQADSTHEYLLKQYLLTGQTDKASLEMYVQATTFIITHLLFISPKRHLLYVTDTIGSTYKEAGTSMHTFEHLSCFLPGLLALGAHLLPLDNLASLGVDILNLRGRDGAYGHASKGYRQLASWNLKKVHLWAAEGLAQTCYLTYADQASGLGADEMVFGKWSGSKAQAKDHSYDESYSWIRAMETWRQSGSRGPPPGVGDKAPIVHTEAEAMSGWTKRDYVMKKWSYLLRPETVESLFILWRVTGDVKWRHRGWKIFEAIERETKTPSGYGSPRSVGRSPAPLDDNMPSYFLAETLKYLYLLFNDEELIPLDRWVFNTEAHPFPVFEWTEHEKTMFNL</sequence>
<proteinExistence type="predicted"/>